<dbReference type="EMBL" id="SSHJ02000001">
    <property type="protein sequence ID" value="MFN0254631.1"/>
    <property type="molecule type" value="Genomic_DNA"/>
</dbReference>
<dbReference type="RefSeq" id="WP_138721770.1">
    <property type="nucleotide sequence ID" value="NZ_SSHJ02000001.1"/>
</dbReference>
<keyword evidence="3" id="KW-1185">Reference proteome</keyword>
<dbReference type="InterPro" id="IPR008993">
    <property type="entry name" value="TIMP-like_OB-fold"/>
</dbReference>
<protein>
    <submittedName>
        <fullName evidence="2">Uncharacterized protein</fullName>
    </submittedName>
</protein>
<comment type="caution">
    <text evidence="2">The sequence shown here is derived from an EMBL/GenBank/DDBJ whole genome shotgun (WGS) entry which is preliminary data.</text>
</comment>
<evidence type="ECO:0000313" key="3">
    <source>
        <dbReference type="Proteomes" id="UP001517247"/>
    </source>
</evidence>
<reference evidence="2 3" key="1">
    <citation type="submission" date="2024-12" db="EMBL/GenBank/DDBJ databases">
        <authorList>
            <person name="Hu S."/>
        </authorList>
    </citation>
    <scope>NUCLEOTIDE SEQUENCE [LARGE SCALE GENOMIC DNA]</scope>
    <source>
        <strain evidence="2 3">THG-T11</strain>
    </source>
</reference>
<gene>
    <name evidence="2" type="ORF">E6A44_003560</name>
</gene>
<name>A0ABW9J620_9SPHI</name>
<evidence type="ECO:0000313" key="2">
    <source>
        <dbReference type="EMBL" id="MFN0254631.1"/>
    </source>
</evidence>
<accession>A0ABW9J620</accession>
<dbReference type="SUPFAM" id="SSF50242">
    <property type="entry name" value="TIMP-like"/>
    <property type="match status" value="1"/>
</dbReference>
<evidence type="ECO:0000256" key="1">
    <source>
        <dbReference type="SAM" id="SignalP"/>
    </source>
</evidence>
<keyword evidence="1" id="KW-0732">Signal</keyword>
<proteinExistence type="predicted"/>
<dbReference type="Gene3D" id="2.40.50.120">
    <property type="match status" value="1"/>
</dbReference>
<sequence>MKRLTLILLFVILKTSAFACDCDFNTTILYQKASFVAKIRIVKNHKNEVDTIPSYKVDIKPLVIYKGETTNSIYVPGYYKIPNKPFTSCDFYFNETSEYLIFGFKEGSNIYVDYCTILSQDFAADHYPKLIFLKTVIGNYTSNSPFTTNSRTSIPYNIFKEYPNEFYGKTYFVKITINKEKEVDNIELLSKFDKDLQERIIGDIKKINWKKRFSEINTTYSYSFISEFMAFNIP</sequence>
<feature type="signal peptide" evidence="1">
    <location>
        <begin position="1"/>
        <end position="19"/>
    </location>
</feature>
<dbReference type="Proteomes" id="UP001517247">
    <property type="component" value="Unassembled WGS sequence"/>
</dbReference>
<organism evidence="2 3">
    <name type="scientific">Pedobacter ureilyticus</name>
    <dbReference type="NCBI Taxonomy" id="1393051"/>
    <lineage>
        <taxon>Bacteria</taxon>
        <taxon>Pseudomonadati</taxon>
        <taxon>Bacteroidota</taxon>
        <taxon>Sphingobacteriia</taxon>
        <taxon>Sphingobacteriales</taxon>
        <taxon>Sphingobacteriaceae</taxon>
        <taxon>Pedobacter</taxon>
    </lineage>
</organism>
<feature type="chain" id="PRO_5045224064" evidence="1">
    <location>
        <begin position="20"/>
        <end position="234"/>
    </location>
</feature>